<evidence type="ECO:0000256" key="1">
    <source>
        <dbReference type="SAM" id="Phobius"/>
    </source>
</evidence>
<feature type="transmembrane region" description="Helical" evidence="1">
    <location>
        <begin position="5"/>
        <end position="26"/>
    </location>
</feature>
<feature type="transmembrane region" description="Helical" evidence="1">
    <location>
        <begin position="386"/>
        <end position="405"/>
    </location>
</feature>
<keyword evidence="1" id="KW-0812">Transmembrane</keyword>
<accession>A0A1G4WVR5</accession>
<feature type="transmembrane region" description="Helical" evidence="1">
    <location>
        <begin position="84"/>
        <end position="102"/>
    </location>
</feature>
<evidence type="ECO:0008006" key="4">
    <source>
        <dbReference type="Google" id="ProtNLM"/>
    </source>
</evidence>
<feature type="transmembrane region" description="Helical" evidence="1">
    <location>
        <begin position="224"/>
        <end position="246"/>
    </location>
</feature>
<keyword evidence="1" id="KW-0472">Membrane</keyword>
<feature type="transmembrane region" description="Helical" evidence="1">
    <location>
        <begin position="175"/>
        <end position="193"/>
    </location>
</feature>
<feature type="transmembrane region" description="Helical" evidence="1">
    <location>
        <begin position="145"/>
        <end position="169"/>
    </location>
</feature>
<feature type="transmembrane region" description="Helical" evidence="1">
    <location>
        <begin position="361"/>
        <end position="380"/>
    </location>
</feature>
<feature type="transmembrane region" description="Helical" evidence="1">
    <location>
        <begin position="335"/>
        <end position="354"/>
    </location>
</feature>
<dbReference type="STRING" id="1502745.SAMN02799620_05076"/>
<dbReference type="EMBL" id="FMUB01000012">
    <property type="protein sequence ID" value="SCX30486.1"/>
    <property type="molecule type" value="Genomic_DNA"/>
</dbReference>
<feature type="transmembrane region" description="Helical" evidence="1">
    <location>
        <begin position="32"/>
        <end position="52"/>
    </location>
</feature>
<evidence type="ECO:0000313" key="2">
    <source>
        <dbReference type="EMBL" id="SCX30486.1"/>
    </source>
</evidence>
<evidence type="ECO:0000313" key="3">
    <source>
        <dbReference type="Proteomes" id="UP000199707"/>
    </source>
</evidence>
<dbReference type="Proteomes" id="UP000199707">
    <property type="component" value="Unassembled WGS sequence"/>
</dbReference>
<feature type="transmembrane region" description="Helical" evidence="1">
    <location>
        <begin position="297"/>
        <end position="315"/>
    </location>
</feature>
<sequence>MLNTLVLRGLGSGLAVLLTLLVVRYLDADAAASFLLVFNVTTVAAVCFRWGLDDVIVRRVAAELNSEAPHRSISYLMKLAHRRVAIWTAVATASLAILALVKVLPASGGSAQELFNAVGISALIALTACGGRVHQGQSRTDLAALILNVLVPGLLLLGLLVLVGFHVPISSARLQLVYTGVALLTYVGIVWGIPLTRPHRAGSAEQRRSESERAKLDRRAANKLGGVVLSQQALNWTALLIVPIAYGDELFTTFMVTYKLSLLISLIMLAINFTFASRLAALFSKGEFRELQRVTKTMVVSVAASSGLAAAGVFFSRDFVSAFADVDSSDVMLSLLVGSQALFAVSAVYALVLTMCHDEAFLLKTQGAVVGAGVILFSALSLIASLDLACAAFPVTYLLLALVLGRRVHKVTNG</sequence>
<dbReference type="AlphaFoldDB" id="A0A1G4WVR5"/>
<protein>
    <recommendedName>
        <fullName evidence="4">Membrane protein involved in the export of O-antigen and teichoic acid</fullName>
    </recommendedName>
</protein>
<keyword evidence="1" id="KW-1133">Transmembrane helix</keyword>
<organism evidence="2 3">
    <name type="scientific">Mycolicibacterium fluoranthenivorans</name>
    <dbReference type="NCBI Taxonomy" id="258505"/>
    <lineage>
        <taxon>Bacteria</taxon>
        <taxon>Bacillati</taxon>
        <taxon>Actinomycetota</taxon>
        <taxon>Actinomycetes</taxon>
        <taxon>Mycobacteriales</taxon>
        <taxon>Mycobacteriaceae</taxon>
        <taxon>Mycolicibacterium</taxon>
    </lineage>
</organism>
<feature type="transmembrane region" description="Helical" evidence="1">
    <location>
        <begin position="114"/>
        <end position="133"/>
    </location>
</feature>
<gene>
    <name evidence="2" type="ORF">SAMN02799620_05076</name>
</gene>
<proteinExistence type="predicted"/>
<name>A0A1G4WVR5_9MYCO</name>
<reference evidence="3" key="1">
    <citation type="submission" date="2016-10" db="EMBL/GenBank/DDBJ databases">
        <authorList>
            <person name="Varghese N."/>
            <person name="Submissions S."/>
        </authorList>
    </citation>
    <scope>NUCLEOTIDE SEQUENCE [LARGE SCALE GENOMIC DNA]</scope>
    <source>
        <strain evidence="3">UNC267MFSha1.1M11</strain>
    </source>
</reference>
<feature type="transmembrane region" description="Helical" evidence="1">
    <location>
        <begin position="258"/>
        <end position="276"/>
    </location>
</feature>